<dbReference type="CDD" id="cd00112">
    <property type="entry name" value="LDLa"/>
    <property type="match status" value="2"/>
</dbReference>
<evidence type="ECO:0000256" key="1">
    <source>
        <dbReference type="ARBA" id="ARBA00022737"/>
    </source>
</evidence>
<dbReference type="PROSITE" id="PS50068">
    <property type="entry name" value="LDLRA_2"/>
    <property type="match status" value="2"/>
</dbReference>
<keyword evidence="5" id="KW-1133">Transmembrane helix</keyword>
<feature type="domain" description="Fibronectin type-III" evidence="7">
    <location>
        <begin position="169"/>
        <end position="263"/>
    </location>
</feature>
<dbReference type="InterPro" id="IPR036055">
    <property type="entry name" value="LDL_receptor-like_sf"/>
</dbReference>
<dbReference type="SUPFAM" id="SSF49265">
    <property type="entry name" value="Fibronectin type III"/>
    <property type="match status" value="3"/>
</dbReference>
<accession>A0A7M5V3H6</accession>
<evidence type="ECO:0000256" key="2">
    <source>
        <dbReference type="ARBA" id="ARBA00023157"/>
    </source>
</evidence>
<feature type="signal peptide" evidence="6">
    <location>
        <begin position="1"/>
        <end position="18"/>
    </location>
</feature>
<evidence type="ECO:0000256" key="3">
    <source>
        <dbReference type="PROSITE-ProRule" id="PRU00124"/>
    </source>
</evidence>
<dbReference type="InterPro" id="IPR050964">
    <property type="entry name" value="Striated_Muscle_Regulatory"/>
</dbReference>
<dbReference type="InterPro" id="IPR013783">
    <property type="entry name" value="Ig-like_fold"/>
</dbReference>
<feature type="chain" id="PRO_5029856355" description="Fibronectin type-III domain-containing protein" evidence="6">
    <location>
        <begin position="19"/>
        <end position="600"/>
    </location>
</feature>
<feature type="region of interest" description="Disordered" evidence="4">
    <location>
        <begin position="495"/>
        <end position="546"/>
    </location>
</feature>
<feature type="domain" description="Fibronectin type-III" evidence="7">
    <location>
        <begin position="22"/>
        <end position="122"/>
    </location>
</feature>
<keyword evidence="2" id="KW-1015">Disulfide bond</keyword>
<evidence type="ECO:0000259" key="7">
    <source>
        <dbReference type="PROSITE" id="PS50853"/>
    </source>
</evidence>
<evidence type="ECO:0000313" key="8">
    <source>
        <dbReference type="EnsemblMetazoa" id="CLYHEMP009169.1"/>
    </source>
</evidence>
<keyword evidence="5" id="KW-0812">Transmembrane</keyword>
<dbReference type="InterPro" id="IPR002172">
    <property type="entry name" value="LDrepeatLR_classA_rpt"/>
</dbReference>
<dbReference type="OrthoDB" id="9988974at2759"/>
<keyword evidence="5" id="KW-0472">Membrane</keyword>
<dbReference type="CDD" id="cd00063">
    <property type="entry name" value="FN3"/>
    <property type="match status" value="3"/>
</dbReference>
<name>A0A7M5V3H6_9CNID</name>
<dbReference type="Pfam" id="PF00041">
    <property type="entry name" value="fn3"/>
    <property type="match status" value="3"/>
</dbReference>
<dbReference type="PROSITE" id="PS01209">
    <property type="entry name" value="LDLRA_1"/>
    <property type="match status" value="2"/>
</dbReference>
<dbReference type="InterPro" id="IPR036116">
    <property type="entry name" value="FN3_sf"/>
</dbReference>
<dbReference type="InterPro" id="IPR003961">
    <property type="entry name" value="FN3_dom"/>
</dbReference>
<dbReference type="Gene3D" id="2.60.40.10">
    <property type="entry name" value="Immunoglobulins"/>
    <property type="match status" value="4"/>
</dbReference>
<dbReference type="SMART" id="SM00060">
    <property type="entry name" value="FN3"/>
    <property type="match status" value="4"/>
</dbReference>
<dbReference type="SMART" id="SM00192">
    <property type="entry name" value="LDLa"/>
    <property type="match status" value="2"/>
</dbReference>
<feature type="compositionally biased region" description="Low complexity" evidence="4">
    <location>
        <begin position="500"/>
        <end position="529"/>
    </location>
</feature>
<dbReference type="PANTHER" id="PTHR13817">
    <property type="entry name" value="TITIN"/>
    <property type="match status" value="1"/>
</dbReference>
<reference evidence="8" key="1">
    <citation type="submission" date="2021-01" db="UniProtKB">
        <authorList>
            <consortium name="EnsemblMetazoa"/>
        </authorList>
    </citation>
    <scope>IDENTIFICATION</scope>
</reference>
<dbReference type="EnsemblMetazoa" id="CLYHEMT009169.1">
    <property type="protein sequence ID" value="CLYHEMP009169.1"/>
    <property type="gene ID" value="CLYHEMG009169"/>
</dbReference>
<evidence type="ECO:0000313" key="9">
    <source>
        <dbReference type="Proteomes" id="UP000594262"/>
    </source>
</evidence>
<protein>
    <recommendedName>
        <fullName evidence="7">Fibronectin type-III domain-containing protein</fullName>
    </recommendedName>
</protein>
<keyword evidence="9" id="KW-1185">Reference proteome</keyword>
<dbReference type="PRINTS" id="PR00261">
    <property type="entry name" value="LDLRECEPTOR"/>
</dbReference>
<dbReference type="Pfam" id="PF00057">
    <property type="entry name" value="Ldl_recept_a"/>
    <property type="match status" value="2"/>
</dbReference>
<evidence type="ECO:0000256" key="5">
    <source>
        <dbReference type="SAM" id="Phobius"/>
    </source>
</evidence>
<dbReference type="AlphaFoldDB" id="A0A7M5V3H6"/>
<dbReference type="PROSITE" id="PS50853">
    <property type="entry name" value="FN3"/>
    <property type="match status" value="4"/>
</dbReference>
<sequence length="600" mass="67156">MMLKNVLVIILVIIAVSSQEERPADVTKGYTKPIQFYETTSVRLFWEASTSTKEKTSISYTVTYCRLNFPDTCTTLESTNGLTLVLKSLNKDTYYQYKIQVRDQQNQTGAKPYENYFRTERKNSCQPGHFRCTDSAQCVFSNRTCNGIQDCGDGSDERIDAGCSAPRYAPKDVQLVGAGSTVAEIKWISVPQSDRPYLYNILIQDGTDDDQTKNIRTGFAAILISATLDGLLPNREYTIKIRAVNVVGSGIYSDPLKFKTARLDLPTLEMPKNASVTPILYQESTSIKLSWSSPTDLKGNNPSLITYQVNYCSINKKCDKFTEKASRTTALLTDLQRSHIYQFTIRVFNENMESDDEKSTYTNIFKTVSKDTCRSNFFTCTQSPQCVQQDRKCDGLINCSDRSDESEAAGCELPHFFGKISIKDVSYNTAILQFEPSRDPKQRIRGYEIENMVTKETQLIRHSTLSHERIIKVTFVGLKPLTHYEFRVRAVNPTGTGLWSPPSKTRTTAKPTPKPTTTDPRSGDTTTSTRRPKPTMEPAESSSGLSNNEKVGVAVAIILAVLLVIITVVIVTRDKSKNGKKPEYTVKQGVSNPSYVEGEV</sequence>
<comment type="caution">
    <text evidence="3">Lacks conserved residue(s) required for the propagation of feature annotation.</text>
</comment>
<dbReference type="Gene3D" id="4.10.400.10">
    <property type="entry name" value="Low-density Lipoprotein Receptor"/>
    <property type="match status" value="2"/>
</dbReference>
<dbReference type="Proteomes" id="UP000594262">
    <property type="component" value="Unplaced"/>
</dbReference>
<evidence type="ECO:0000256" key="6">
    <source>
        <dbReference type="SAM" id="SignalP"/>
    </source>
</evidence>
<organism evidence="8 9">
    <name type="scientific">Clytia hemisphaerica</name>
    <dbReference type="NCBI Taxonomy" id="252671"/>
    <lineage>
        <taxon>Eukaryota</taxon>
        <taxon>Metazoa</taxon>
        <taxon>Cnidaria</taxon>
        <taxon>Hydrozoa</taxon>
        <taxon>Hydroidolina</taxon>
        <taxon>Leptothecata</taxon>
        <taxon>Obeliida</taxon>
        <taxon>Clytiidae</taxon>
        <taxon>Clytia</taxon>
    </lineage>
</organism>
<feature type="domain" description="Fibronectin type-III" evidence="7">
    <location>
        <begin position="416"/>
        <end position="511"/>
    </location>
</feature>
<feature type="domain" description="Fibronectin type-III" evidence="7">
    <location>
        <begin position="270"/>
        <end position="375"/>
    </location>
</feature>
<keyword evidence="1" id="KW-0677">Repeat</keyword>
<dbReference type="InterPro" id="IPR023415">
    <property type="entry name" value="LDLR_class-A_CS"/>
</dbReference>
<evidence type="ECO:0000256" key="4">
    <source>
        <dbReference type="SAM" id="MobiDB-lite"/>
    </source>
</evidence>
<dbReference type="SUPFAM" id="SSF57424">
    <property type="entry name" value="LDL receptor-like module"/>
    <property type="match status" value="2"/>
</dbReference>
<feature type="transmembrane region" description="Helical" evidence="5">
    <location>
        <begin position="551"/>
        <end position="571"/>
    </location>
</feature>
<dbReference type="PANTHER" id="PTHR13817:SF166">
    <property type="entry name" value="NEURONAL IGCAM-RELATED"/>
    <property type="match status" value="1"/>
</dbReference>
<proteinExistence type="predicted"/>
<keyword evidence="6" id="KW-0732">Signal</keyword>